<dbReference type="RefSeq" id="WP_154769034.1">
    <property type="nucleotide sequence ID" value="NZ_WLYK01000005.1"/>
</dbReference>
<dbReference type="Proteomes" id="UP000460221">
    <property type="component" value="Unassembled WGS sequence"/>
</dbReference>
<dbReference type="EMBL" id="WLYK01000005">
    <property type="protein sequence ID" value="MTD15065.1"/>
    <property type="molecule type" value="Genomic_DNA"/>
</dbReference>
<proteinExistence type="predicted"/>
<organism evidence="1 2">
    <name type="scientific">Nakamurella alba</name>
    <dbReference type="NCBI Taxonomy" id="2665158"/>
    <lineage>
        <taxon>Bacteria</taxon>
        <taxon>Bacillati</taxon>
        <taxon>Actinomycetota</taxon>
        <taxon>Actinomycetes</taxon>
        <taxon>Nakamurellales</taxon>
        <taxon>Nakamurellaceae</taxon>
        <taxon>Nakamurella</taxon>
    </lineage>
</organism>
<gene>
    <name evidence="1" type="ORF">GIS00_14070</name>
</gene>
<evidence type="ECO:0000313" key="1">
    <source>
        <dbReference type="EMBL" id="MTD15065.1"/>
    </source>
</evidence>
<protein>
    <recommendedName>
        <fullName evidence="3">DNA-binding protein</fullName>
    </recommendedName>
</protein>
<dbReference type="AlphaFoldDB" id="A0A7K1FLP4"/>
<evidence type="ECO:0000313" key="2">
    <source>
        <dbReference type="Proteomes" id="UP000460221"/>
    </source>
</evidence>
<reference evidence="1 2" key="1">
    <citation type="submission" date="2019-11" db="EMBL/GenBank/DDBJ databases">
        <authorList>
            <person name="Jiang L.-Q."/>
        </authorList>
    </citation>
    <scope>NUCLEOTIDE SEQUENCE [LARGE SCALE GENOMIC DNA]</scope>
    <source>
        <strain evidence="1 2">YIM 132087</strain>
    </source>
</reference>
<accession>A0A7K1FLP4</accession>
<comment type="caution">
    <text evidence="1">The sequence shown here is derived from an EMBL/GenBank/DDBJ whole genome shotgun (WGS) entry which is preliminary data.</text>
</comment>
<sequence length="191" mass="20663">MTTLAEVLSQYGPDLDEGEFLADLKAKLAAVHRDDGPGLTIGELDFLESHGGPDARAVVHDWDPVAQRRRRQEVAAGSVQSVWAATMSASEVAETLGKGRPQISRDLKARKLYGIRVGSQWRIPRWQFVNGAVLPGLDGVVPAIPDDLHPTAIEGFMTTEQDELSGRSPISYLVSGGDPRVVAELLDGLDR</sequence>
<keyword evidence="2" id="KW-1185">Reference proteome</keyword>
<name>A0A7K1FLP4_9ACTN</name>
<evidence type="ECO:0008006" key="3">
    <source>
        <dbReference type="Google" id="ProtNLM"/>
    </source>
</evidence>